<evidence type="ECO:0000313" key="7">
    <source>
        <dbReference type="EMBL" id="CAE0140256.1"/>
    </source>
</evidence>
<evidence type="ECO:0000256" key="4">
    <source>
        <dbReference type="ARBA" id="ARBA00023136"/>
    </source>
</evidence>
<reference evidence="7" key="1">
    <citation type="submission" date="2021-01" db="EMBL/GenBank/DDBJ databases">
        <authorList>
            <person name="Corre E."/>
            <person name="Pelletier E."/>
            <person name="Niang G."/>
            <person name="Scheremetjew M."/>
            <person name="Finn R."/>
            <person name="Kale V."/>
            <person name="Holt S."/>
            <person name="Cochrane G."/>
            <person name="Meng A."/>
            <person name="Brown T."/>
            <person name="Cohen L."/>
        </authorList>
    </citation>
    <scope>NUCLEOTIDE SEQUENCE</scope>
    <source>
        <strain evidence="7">CCMP281</strain>
    </source>
</reference>
<dbReference type="Pfam" id="PF01490">
    <property type="entry name" value="Aa_trans"/>
    <property type="match status" value="1"/>
</dbReference>
<comment type="subcellular location">
    <subcellularLocation>
        <location evidence="1">Membrane</location>
    </subcellularLocation>
</comment>
<evidence type="ECO:0000256" key="3">
    <source>
        <dbReference type="ARBA" id="ARBA00022989"/>
    </source>
</evidence>
<dbReference type="AlphaFoldDB" id="A0A7S3FF55"/>
<feature type="domain" description="Amino acid transporter transmembrane" evidence="6">
    <location>
        <begin position="27"/>
        <end position="97"/>
    </location>
</feature>
<evidence type="ECO:0000256" key="1">
    <source>
        <dbReference type="ARBA" id="ARBA00004370"/>
    </source>
</evidence>
<evidence type="ECO:0000256" key="5">
    <source>
        <dbReference type="SAM" id="Phobius"/>
    </source>
</evidence>
<dbReference type="InterPro" id="IPR013057">
    <property type="entry name" value="AA_transpt_TM"/>
</dbReference>
<name>A0A7S3FF55_9EUKA</name>
<dbReference type="EMBL" id="HBHX01060031">
    <property type="protein sequence ID" value="CAE0140256.1"/>
    <property type="molecule type" value="Transcribed_RNA"/>
</dbReference>
<accession>A0A7S3FF55</accession>
<sequence length="104" mass="10863">MSLLSATARRGALEPPASRAFRAVSAAHLAGTLAIALAVDDLGVVLAIVGATVQTTLQYVLPGLCYVRLVRGAPPLKRGLAVLQLMLGLVLMPVSLYCLLNGRR</sequence>
<gene>
    <name evidence="7" type="ORF">HERI1096_LOCUS33202</name>
</gene>
<keyword evidence="4 5" id="KW-0472">Membrane</keyword>
<dbReference type="GO" id="GO:0016020">
    <property type="term" value="C:membrane"/>
    <property type="evidence" value="ECO:0007669"/>
    <property type="project" value="UniProtKB-SubCell"/>
</dbReference>
<keyword evidence="2 5" id="KW-0812">Transmembrane</keyword>
<evidence type="ECO:0000259" key="6">
    <source>
        <dbReference type="Pfam" id="PF01490"/>
    </source>
</evidence>
<proteinExistence type="predicted"/>
<keyword evidence="3 5" id="KW-1133">Transmembrane helix</keyword>
<evidence type="ECO:0000256" key="2">
    <source>
        <dbReference type="ARBA" id="ARBA00022692"/>
    </source>
</evidence>
<protein>
    <recommendedName>
        <fullName evidence="6">Amino acid transporter transmembrane domain-containing protein</fullName>
    </recommendedName>
</protein>
<feature type="transmembrane region" description="Helical" evidence="5">
    <location>
        <begin position="79"/>
        <end position="100"/>
    </location>
</feature>
<organism evidence="7">
    <name type="scientific">Haptolina ericina</name>
    <dbReference type="NCBI Taxonomy" id="156174"/>
    <lineage>
        <taxon>Eukaryota</taxon>
        <taxon>Haptista</taxon>
        <taxon>Haptophyta</taxon>
        <taxon>Prymnesiophyceae</taxon>
        <taxon>Prymnesiales</taxon>
        <taxon>Prymnesiaceae</taxon>
        <taxon>Haptolina</taxon>
    </lineage>
</organism>